<evidence type="ECO:0000313" key="2">
    <source>
        <dbReference type="EMBL" id="QEE26891.1"/>
    </source>
</evidence>
<evidence type="ECO:0000256" key="1">
    <source>
        <dbReference type="SAM" id="Phobius"/>
    </source>
</evidence>
<dbReference type="AlphaFoldDB" id="A0A5B9E8T8"/>
<name>A0A5B9E8T8_9BACT</name>
<dbReference type="EMBL" id="CP042806">
    <property type="protein sequence ID" value="QEE26891.1"/>
    <property type="molecule type" value="Genomic_DNA"/>
</dbReference>
<dbReference type="OrthoDB" id="118748at2"/>
<keyword evidence="3" id="KW-1185">Reference proteome</keyword>
<feature type="transmembrane region" description="Helical" evidence="1">
    <location>
        <begin position="44"/>
        <end position="68"/>
    </location>
</feature>
<gene>
    <name evidence="2" type="ORF">FTW19_02040</name>
</gene>
<reference evidence="2 3" key="1">
    <citation type="submission" date="2019-08" db="EMBL/GenBank/DDBJ databases">
        <title>Complete genome sequence of Terriglobus albidus strain ORNL.</title>
        <authorList>
            <person name="Podar M."/>
        </authorList>
    </citation>
    <scope>NUCLEOTIDE SEQUENCE [LARGE SCALE GENOMIC DNA]</scope>
    <source>
        <strain evidence="2 3">ORNL</strain>
    </source>
</reference>
<sequence>MHLDPQLLRAIALSLFIFLVLSSRMSKGSVKQTPEGPAFPIKPLFALSRWILLLAYVALVIVLSVMHVSKIPPVWIIVVLVLVCILVVLRMPGTIVLTPTAIVQRFWFFKDKQIPYNDVMAISVSQGGRVTRVMGSNRVTILHSPNHSASEAFRQEMELRTGKKAVL</sequence>
<dbReference type="RefSeq" id="WP_147646082.1">
    <property type="nucleotide sequence ID" value="NZ_CP042806.1"/>
</dbReference>
<protein>
    <submittedName>
        <fullName evidence="2">Uncharacterized protein</fullName>
    </submittedName>
</protein>
<accession>A0A5B9E8T8</accession>
<feature type="transmembrane region" description="Helical" evidence="1">
    <location>
        <begin position="6"/>
        <end position="23"/>
    </location>
</feature>
<feature type="transmembrane region" description="Helical" evidence="1">
    <location>
        <begin position="74"/>
        <end position="103"/>
    </location>
</feature>
<evidence type="ECO:0000313" key="3">
    <source>
        <dbReference type="Proteomes" id="UP000321820"/>
    </source>
</evidence>
<dbReference type="KEGG" id="talb:FTW19_02040"/>
<dbReference type="Proteomes" id="UP000321820">
    <property type="component" value="Chromosome"/>
</dbReference>
<proteinExistence type="predicted"/>
<keyword evidence="1" id="KW-0472">Membrane</keyword>
<organism evidence="2 3">
    <name type="scientific">Terriglobus albidus</name>
    <dbReference type="NCBI Taxonomy" id="1592106"/>
    <lineage>
        <taxon>Bacteria</taxon>
        <taxon>Pseudomonadati</taxon>
        <taxon>Acidobacteriota</taxon>
        <taxon>Terriglobia</taxon>
        <taxon>Terriglobales</taxon>
        <taxon>Acidobacteriaceae</taxon>
        <taxon>Terriglobus</taxon>
    </lineage>
</organism>
<keyword evidence="1" id="KW-0812">Transmembrane</keyword>
<keyword evidence="1" id="KW-1133">Transmembrane helix</keyword>